<dbReference type="InterPro" id="IPR052021">
    <property type="entry name" value="Type-I_RS_S_subunit"/>
</dbReference>
<keyword evidence="3" id="KW-0238">DNA-binding</keyword>
<dbReference type="GO" id="GO:0004519">
    <property type="term" value="F:endonuclease activity"/>
    <property type="evidence" value="ECO:0007669"/>
    <property type="project" value="UniProtKB-KW"/>
</dbReference>
<dbReference type="InterPro" id="IPR000055">
    <property type="entry name" value="Restrct_endonuc_typeI_TRD"/>
</dbReference>
<dbReference type="CDD" id="cd17293">
    <property type="entry name" value="RMtype1_S_Ppo21ORF8840P_TRD1-CR1_like"/>
    <property type="match status" value="1"/>
</dbReference>
<feature type="domain" description="Type I restriction modification DNA specificity" evidence="4">
    <location>
        <begin position="110"/>
        <end position="283"/>
    </location>
</feature>
<dbReference type="PANTHER" id="PTHR30408:SF12">
    <property type="entry name" value="TYPE I RESTRICTION ENZYME MJAVIII SPECIFICITY SUBUNIT"/>
    <property type="match status" value="1"/>
</dbReference>
<dbReference type="Proteomes" id="UP000609172">
    <property type="component" value="Unassembled WGS sequence"/>
</dbReference>
<dbReference type="Pfam" id="PF01420">
    <property type="entry name" value="Methylase_S"/>
    <property type="match status" value="1"/>
</dbReference>
<gene>
    <name evidence="5" type="ORF">I5M07_10010</name>
</gene>
<sequence length="299" mass="33495">MLLCDKLEAKRNQKNKLQLQINSAAINNLIKANDGISFNNAWSFIVNQFDSLYTVKENVTVLKDAILNLAIKGKLISENLKNKVVNNTEIDIISSIKFKINEKEYPFLLPKGWKWLALNDLGLTQTGTTPATKNSEYYGDYIPFIGPGDIKKQVINYTNLSLSELGLEKARLISRDSIMMVCIGGSIGKLAINDRDVACNQQINTITPYSNIDLKYLFAVLQSSYFQNQVLSNSSGSATPIINKQKWISIPIPVPPYEVQKVISNKVDELFKLCDMLEKNIDQSSKKQSQLLNAVLAQV</sequence>
<evidence type="ECO:0000313" key="5">
    <source>
        <dbReference type="EMBL" id="MBK0370175.1"/>
    </source>
</evidence>
<dbReference type="GO" id="GO:0003677">
    <property type="term" value="F:DNA binding"/>
    <property type="evidence" value="ECO:0007669"/>
    <property type="project" value="UniProtKB-KW"/>
</dbReference>
<protein>
    <submittedName>
        <fullName evidence="5">Restriction endonuclease subunit S</fullName>
    </submittedName>
</protein>
<evidence type="ECO:0000256" key="1">
    <source>
        <dbReference type="ARBA" id="ARBA00010923"/>
    </source>
</evidence>
<keyword evidence="5" id="KW-0540">Nuclease</keyword>
<reference evidence="5" key="1">
    <citation type="submission" date="2020-12" db="EMBL/GenBank/DDBJ databases">
        <title>Bacterial novel species Flavobacterium sp. SE-1-e isolated from soil.</title>
        <authorList>
            <person name="Jung H.-Y."/>
        </authorList>
    </citation>
    <scope>NUCLEOTIDE SEQUENCE</scope>
    <source>
        <strain evidence="5">SE-1-e</strain>
    </source>
</reference>
<evidence type="ECO:0000256" key="2">
    <source>
        <dbReference type="ARBA" id="ARBA00022747"/>
    </source>
</evidence>
<proteinExistence type="inferred from homology"/>
<dbReference type="Gene3D" id="3.90.220.20">
    <property type="entry name" value="DNA methylase specificity domains"/>
    <property type="match status" value="1"/>
</dbReference>
<dbReference type="AlphaFoldDB" id="A0A934PNL3"/>
<keyword evidence="2" id="KW-0680">Restriction system</keyword>
<dbReference type="PANTHER" id="PTHR30408">
    <property type="entry name" value="TYPE-1 RESTRICTION ENZYME ECOKI SPECIFICITY PROTEIN"/>
    <property type="match status" value="1"/>
</dbReference>
<name>A0A934PNL3_9FLAO</name>
<dbReference type="EMBL" id="JAEHFV010000003">
    <property type="protein sequence ID" value="MBK0370175.1"/>
    <property type="molecule type" value="Genomic_DNA"/>
</dbReference>
<accession>A0A934PNL3</accession>
<evidence type="ECO:0000256" key="3">
    <source>
        <dbReference type="ARBA" id="ARBA00023125"/>
    </source>
</evidence>
<comment type="similarity">
    <text evidence="1">Belongs to the type-I restriction system S methylase family.</text>
</comment>
<keyword evidence="6" id="KW-1185">Reference proteome</keyword>
<keyword evidence="5" id="KW-0378">Hydrolase</keyword>
<evidence type="ECO:0000259" key="4">
    <source>
        <dbReference type="Pfam" id="PF01420"/>
    </source>
</evidence>
<keyword evidence="5" id="KW-0255">Endonuclease</keyword>
<comment type="caution">
    <text evidence="5">The sequence shown here is derived from an EMBL/GenBank/DDBJ whole genome shotgun (WGS) entry which is preliminary data.</text>
</comment>
<dbReference type="SUPFAM" id="SSF116734">
    <property type="entry name" value="DNA methylase specificity domain"/>
    <property type="match status" value="1"/>
</dbReference>
<organism evidence="5 6">
    <name type="scientific">Flavobacterium agrisoli</name>
    <dbReference type="NCBI Taxonomy" id="2793066"/>
    <lineage>
        <taxon>Bacteria</taxon>
        <taxon>Pseudomonadati</taxon>
        <taxon>Bacteroidota</taxon>
        <taxon>Flavobacteriia</taxon>
        <taxon>Flavobacteriales</taxon>
        <taxon>Flavobacteriaceae</taxon>
        <taxon>Flavobacterium</taxon>
    </lineage>
</organism>
<evidence type="ECO:0000313" key="6">
    <source>
        <dbReference type="Proteomes" id="UP000609172"/>
    </source>
</evidence>
<dbReference type="RefSeq" id="WP_200106297.1">
    <property type="nucleotide sequence ID" value="NZ_JAEHFV010000003.1"/>
</dbReference>
<dbReference type="InterPro" id="IPR044946">
    <property type="entry name" value="Restrct_endonuc_typeI_TRD_sf"/>
</dbReference>
<dbReference type="GO" id="GO:0009307">
    <property type="term" value="P:DNA restriction-modification system"/>
    <property type="evidence" value="ECO:0007669"/>
    <property type="project" value="UniProtKB-KW"/>
</dbReference>